<dbReference type="SUPFAM" id="SSF56235">
    <property type="entry name" value="N-terminal nucleophile aminohydrolases (Ntn hydrolases)"/>
    <property type="match status" value="1"/>
</dbReference>
<dbReference type="EC" id="6.3.5.4" evidence="2"/>
<dbReference type="GO" id="GO:0004066">
    <property type="term" value="F:asparagine synthase (glutamine-hydrolyzing) activity"/>
    <property type="evidence" value="ECO:0007669"/>
    <property type="project" value="UniProtKB-EC"/>
</dbReference>
<dbReference type="AlphaFoldDB" id="A0A2W6HZV2"/>
<dbReference type="GO" id="GO:0006529">
    <property type="term" value="P:asparagine biosynthetic process"/>
    <property type="evidence" value="ECO:0007669"/>
    <property type="project" value="InterPro"/>
</dbReference>
<evidence type="ECO:0000256" key="2">
    <source>
        <dbReference type="ARBA" id="ARBA00012737"/>
    </source>
</evidence>
<dbReference type="Pfam" id="PF00733">
    <property type="entry name" value="Asn_synthase"/>
    <property type="match status" value="1"/>
</dbReference>
<dbReference type="InterPro" id="IPR014729">
    <property type="entry name" value="Rossmann-like_a/b/a_fold"/>
</dbReference>
<comment type="pathway">
    <text evidence="1">Amino-acid biosynthesis; L-asparagine biosynthesis; L-asparagine from L-aspartate (L-Gln route): step 1/1.</text>
</comment>
<reference evidence="5 6" key="1">
    <citation type="submission" date="2016-05" db="EMBL/GenBank/DDBJ databases">
        <authorList>
            <person name="Lavstsen T."/>
            <person name="Jespersen J.S."/>
        </authorList>
    </citation>
    <scope>NUCLEOTIDE SEQUENCE [LARGE SCALE GENOMIC DNA]</scope>
    <source>
        <strain evidence="5 6">SM-5815</strain>
    </source>
</reference>
<dbReference type="RefSeq" id="WP_111113814.1">
    <property type="nucleotide sequence ID" value="NZ_LXXM01000237.1"/>
</dbReference>
<comment type="caution">
    <text evidence="5">The sequence shown here is derived from an EMBL/GenBank/DDBJ whole genome shotgun (WGS) entry which is preliminary data.</text>
</comment>
<dbReference type="InterPro" id="IPR029055">
    <property type="entry name" value="Ntn_hydrolases_N"/>
</dbReference>
<dbReference type="PANTHER" id="PTHR43284:SF1">
    <property type="entry name" value="ASPARAGINE SYNTHETASE"/>
    <property type="match status" value="1"/>
</dbReference>
<organism evidence="5 6">
    <name type="scientific">Stenotrophomonas maltophilia</name>
    <name type="common">Pseudomonas maltophilia</name>
    <name type="synonym">Xanthomonas maltophilia</name>
    <dbReference type="NCBI Taxonomy" id="40324"/>
    <lineage>
        <taxon>Bacteria</taxon>
        <taxon>Pseudomonadati</taxon>
        <taxon>Pseudomonadota</taxon>
        <taxon>Gammaproteobacteria</taxon>
        <taxon>Lysobacterales</taxon>
        <taxon>Lysobacteraceae</taxon>
        <taxon>Stenotrophomonas</taxon>
        <taxon>Stenotrophomonas maltophilia group</taxon>
    </lineage>
</organism>
<dbReference type="Gene3D" id="3.40.50.620">
    <property type="entry name" value="HUPs"/>
    <property type="match status" value="1"/>
</dbReference>
<dbReference type="SUPFAM" id="SSF52402">
    <property type="entry name" value="Adenine nucleotide alpha hydrolases-like"/>
    <property type="match status" value="1"/>
</dbReference>
<dbReference type="PANTHER" id="PTHR43284">
    <property type="entry name" value="ASPARAGINE SYNTHETASE (GLUTAMINE-HYDROLYZING)"/>
    <property type="match status" value="1"/>
</dbReference>
<evidence type="ECO:0000313" key="5">
    <source>
        <dbReference type="EMBL" id="PZS87186.1"/>
    </source>
</evidence>
<dbReference type="EMBL" id="LXXM01000237">
    <property type="protein sequence ID" value="PZS87186.1"/>
    <property type="molecule type" value="Genomic_DNA"/>
</dbReference>
<feature type="domain" description="Asparagine synthetase" evidence="4">
    <location>
        <begin position="247"/>
        <end position="599"/>
    </location>
</feature>
<accession>A0A2W6HZV2</accession>
<comment type="catalytic activity">
    <reaction evidence="3">
        <text>L-aspartate + L-glutamine + ATP + H2O = L-asparagine + L-glutamate + AMP + diphosphate + H(+)</text>
        <dbReference type="Rhea" id="RHEA:12228"/>
        <dbReference type="ChEBI" id="CHEBI:15377"/>
        <dbReference type="ChEBI" id="CHEBI:15378"/>
        <dbReference type="ChEBI" id="CHEBI:29985"/>
        <dbReference type="ChEBI" id="CHEBI:29991"/>
        <dbReference type="ChEBI" id="CHEBI:30616"/>
        <dbReference type="ChEBI" id="CHEBI:33019"/>
        <dbReference type="ChEBI" id="CHEBI:58048"/>
        <dbReference type="ChEBI" id="CHEBI:58359"/>
        <dbReference type="ChEBI" id="CHEBI:456215"/>
        <dbReference type="EC" id="6.3.5.4"/>
    </reaction>
</comment>
<evidence type="ECO:0000256" key="3">
    <source>
        <dbReference type="ARBA" id="ARBA00048741"/>
    </source>
</evidence>
<evidence type="ECO:0000256" key="1">
    <source>
        <dbReference type="ARBA" id="ARBA00005187"/>
    </source>
</evidence>
<sequence length="613" mass="67430">MYRYIAVLWNTFSESATAQAGQAVARIEATLPGASCVMSGNGAAIYAQTDNPGYFECNRSGSLAVLGTLFHKHFGAGIVPGRVNLDADSADSACSSLGRSIVEQYWGRYVAFGYQAQTASWFVLRDPTAEIPCYMTTAGQLTVVFSNMEDCLRLGLRDFSVDWSFLSYSLLYPFRDGLQTGFEEVTSVEPGEAVSIRDGEPVGRQCQWDVVRLARDQPVEDIDEAVQLARSTLLGCIGALAGQHRKIQLQLSGGLDSSIILAGLLQAPSAPEVTCIHHYDDGIGADERRFARMAVEGARQSSGRHCEFIEYRRQPHCALEEIMTFPRTARPAHCSGYLLHRRDVDFDGDTAQFTGVGGDAVFLRFKGNAAAIDYAWRRRIDRGFFRVAFETAQSGDSLYGVLRDALVHGLLRRPASINGRWGKPCPWVRVERAEQDGMQPAWLRHAVEQGHHVSPYKLAHIGRMIFPTSVLDPFEGAGRWHGVSPISAQPLVELFARIPLHLLMADAEDRTIARRALKGLLPEALLSRKVKSYLDDHSVAVTQGHQPFIRSLLVDGFLARRGYLDSALADAGIRRVSPDHSSQVLGIFGPQINIEAWLRRWCGQAGPQAAGAV</sequence>
<name>A0A2W6HZV2_STEMA</name>
<proteinExistence type="predicted"/>
<protein>
    <recommendedName>
        <fullName evidence="2">asparagine synthase (glutamine-hydrolyzing)</fullName>
        <ecNumber evidence="2">6.3.5.4</ecNumber>
    </recommendedName>
</protein>
<dbReference type="Proteomes" id="UP000249614">
    <property type="component" value="Unassembled WGS sequence"/>
</dbReference>
<evidence type="ECO:0000259" key="4">
    <source>
        <dbReference type="Pfam" id="PF00733"/>
    </source>
</evidence>
<gene>
    <name evidence="5" type="ORF">A7X83_01900</name>
</gene>
<evidence type="ECO:0000313" key="6">
    <source>
        <dbReference type="Proteomes" id="UP000249614"/>
    </source>
</evidence>
<dbReference type="InterPro" id="IPR001962">
    <property type="entry name" value="Asn_synthase"/>
</dbReference>
<dbReference type="InterPro" id="IPR051786">
    <property type="entry name" value="ASN_synthetase/amidase"/>
</dbReference>